<evidence type="ECO:0000313" key="18">
    <source>
        <dbReference type="Proteomes" id="UP000264541"/>
    </source>
</evidence>
<evidence type="ECO:0000256" key="7">
    <source>
        <dbReference type="ARBA" id="ARBA00022576"/>
    </source>
</evidence>
<dbReference type="AlphaFoldDB" id="A0A372LR92"/>
<comment type="similarity">
    <text evidence="4 16">Belongs to the class-III pyridoxal-phosphate-dependent aminotransferase family.</text>
</comment>
<evidence type="ECO:0000256" key="13">
    <source>
        <dbReference type="ARBA" id="ARBA00031787"/>
    </source>
</evidence>
<dbReference type="OrthoDB" id="9807885at2"/>
<keyword evidence="8 17" id="KW-0808">Transferase</keyword>
<dbReference type="Pfam" id="PF00202">
    <property type="entry name" value="Aminotran_3"/>
    <property type="match status" value="1"/>
</dbReference>
<evidence type="ECO:0000256" key="10">
    <source>
        <dbReference type="ARBA" id="ARBA00029760"/>
    </source>
</evidence>
<dbReference type="GO" id="GO:0042802">
    <property type="term" value="F:identical protein binding"/>
    <property type="evidence" value="ECO:0007669"/>
    <property type="project" value="TreeGrafter"/>
</dbReference>
<accession>A0A372LR92</accession>
<organism evidence="17 18">
    <name type="scientific">Peribacillus saganii</name>
    <dbReference type="NCBI Taxonomy" id="2303992"/>
    <lineage>
        <taxon>Bacteria</taxon>
        <taxon>Bacillati</taxon>
        <taxon>Bacillota</taxon>
        <taxon>Bacilli</taxon>
        <taxon>Bacillales</taxon>
        <taxon>Bacillaceae</taxon>
        <taxon>Peribacillus</taxon>
    </lineage>
</organism>
<dbReference type="FunFam" id="3.40.640.10:FF:000013">
    <property type="entry name" value="4-aminobutyrate aminotransferase"/>
    <property type="match status" value="1"/>
</dbReference>
<dbReference type="EC" id="2.6.1.19" evidence="6"/>
<reference evidence="17 18" key="1">
    <citation type="submission" date="2018-08" db="EMBL/GenBank/DDBJ databases">
        <title>Bacillus chawlae sp. nov., Bacillus glennii sp. nov., and Bacillus saganii sp. nov. Isolated from the Vehicle Assembly Building at Kennedy Space Center where the Viking Spacecraft were Assembled.</title>
        <authorList>
            <person name="Seuylemezian A."/>
            <person name="Vaishampayan P."/>
        </authorList>
    </citation>
    <scope>NUCLEOTIDE SEQUENCE [LARGE SCALE GENOMIC DNA]</scope>
    <source>
        <strain evidence="17 18">V47-23a</strain>
    </source>
</reference>
<evidence type="ECO:0000256" key="3">
    <source>
        <dbReference type="ARBA" id="ARBA00005176"/>
    </source>
</evidence>
<evidence type="ECO:0000256" key="6">
    <source>
        <dbReference type="ARBA" id="ARBA00012912"/>
    </source>
</evidence>
<evidence type="ECO:0000256" key="5">
    <source>
        <dbReference type="ARBA" id="ARBA00012876"/>
    </source>
</evidence>
<dbReference type="InterPro" id="IPR049704">
    <property type="entry name" value="Aminotrans_3_PPA_site"/>
</dbReference>
<evidence type="ECO:0000256" key="11">
    <source>
        <dbReference type="ARBA" id="ARBA00030204"/>
    </source>
</evidence>
<dbReference type="EMBL" id="QVTE01000016">
    <property type="protein sequence ID" value="RFU70292.1"/>
    <property type="molecule type" value="Genomic_DNA"/>
</dbReference>
<dbReference type="NCBIfam" id="TIGR00700">
    <property type="entry name" value="GABAtrnsam"/>
    <property type="match status" value="1"/>
</dbReference>
<keyword evidence="9 16" id="KW-0663">Pyridoxal phosphate</keyword>
<comment type="catalytic activity">
    <reaction evidence="1">
        <text>(S)-3-amino-2-methylpropanoate + 2-oxoglutarate = 2-methyl-3-oxopropanoate + L-glutamate</text>
        <dbReference type="Rhea" id="RHEA:13993"/>
        <dbReference type="ChEBI" id="CHEBI:16810"/>
        <dbReference type="ChEBI" id="CHEBI:29985"/>
        <dbReference type="ChEBI" id="CHEBI:57700"/>
        <dbReference type="ChEBI" id="CHEBI:58655"/>
        <dbReference type="EC" id="2.6.1.22"/>
    </reaction>
</comment>
<dbReference type="InterPro" id="IPR050103">
    <property type="entry name" value="Class-III_PLP-dep_AT"/>
</dbReference>
<evidence type="ECO:0000256" key="16">
    <source>
        <dbReference type="RuleBase" id="RU003560"/>
    </source>
</evidence>
<evidence type="ECO:0000256" key="4">
    <source>
        <dbReference type="ARBA" id="ARBA00008954"/>
    </source>
</evidence>
<dbReference type="InterPro" id="IPR015424">
    <property type="entry name" value="PyrdxlP-dep_Trfase"/>
</dbReference>
<dbReference type="InterPro" id="IPR005814">
    <property type="entry name" value="Aminotrans_3"/>
</dbReference>
<evidence type="ECO:0000256" key="8">
    <source>
        <dbReference type="ARBA" id="ARBA00022679"/>
    </source>
</evidence>
<dbReference type="PANTHER" id="PTHR11986:SF58">
    <property type="entry name" value="LEUCINE_METHIONINE RACEMASE"/>
    <property type="match status" value="1"/>
</dbReference>
<dbReference type="InterPro" id="IPR015422">
    <property type="entry name" value="PyrdxlP-dep_Trfase_small"/>
</dbReference>
<dbReference type="GO" id="GO:0030170">
    <property type="term" value="F:pyridoxal phosphate binding"/>
    <property type="evidence" value="ECO:0007669"/>
    <property type="project" value="InterPro"/>
</dbReference>
<protein>
    <recommendedName>
        <fullName evidence="12">(S)-3-amino-2-methylpropionate transaminase</fullName>
        <ecNumber evidence="6">2.6.1.19</ecNumber>
        <ecNumber evidence="5">2.6.1.22</ecNumber>
    </recommendedName>
    <alternativeName>
        <fullName evidence="13">GABA aminotransferase</fullName>
    </alternativeName>
    <alternativeName>
        <fullName evidence="11">Gamma-amino-N-butyrate transaminase</fullName>
    </alternativeName>
    <alternativeName>
        <fullName evidence="15">Glutamate:succinic semialdehyde transaminase</fullName>
    </alternativeName>
    <alternativeName>
        <fullName evidence="10">L-AIBAT</fullName>
    </alternativeName>
</protein>
<dbReference type="Proteomes" id="UP000264541">
    <property type="component" value="Unassembled WGS sequence"/>
</dbReference>
<comment type="pathway">
    <text evidence="3">Amino-acid degradation; 4-aminobutanoate degradation.</text>
</comment>
<comment type="catalytic activity">
    <reaction evidence="14">
        <text>4-aminobutanoate + 2-oxoglutarate = succinate semialdehyde + L-glutamate</text>
        <dbReference type="Rhea" id="RHEA:23352"/>
        <dbReference type="ChEBI" id="CHEBI:16810"/>
        <dbReference type="ChEBI" id="CHEBI:29985"/>
        <dbReference type="ChEBI" id="CHEBI:57706"/>
        <dbReference type="ChEBI" id="CHEBI:59888"/>
        <dbReference type="EC" id="2.6.1.19"/>
    </reaction>
</comment>
<evidence type="ECO:0000256" key="15">
    <source>
        <dbReference type="ARBA" id="ARBA00050054"/>
    </source>
</evidence>
<keyword evidence="18" id="KW-1185">Reference proteome</keyword>
<comment type="cofactor">
    <cofactor evidence="2">
        <name>pyridoxal 5'-phosphate</name>
        <dbReference type="ChEBI" id="CHEBI:597326"/>
    </cofactor>
</comment>
<comment type="caution">
    <text evidence="17">The sequence shown here is derived from an EMBL/GenBank/DDBJ whole genome shotgun (WGS) entry which is preliminary data.</text>
</comment>
<evidence type="ECO:0000256" key="14">
    <source>
        <dbReference type="ARBA" id="ARBA00048021"/>
    </source>
</evidence>
<dbReference type="Gene3D" id="3.40.640.10">
    <property type="entry name" value="Type I PLP-dependent aspartate aminotransferase-like (Major domain)"/>
    <property type="match status" value="1"/>
</dbReference>
<dbReference type="GO" id="GO:0034386">
    <property type="term" value="F:4-aminobutyrate:2-oxoglutarate transaminase activity"/>
    <property type="evidence" value="ECO:0007669"/>
    <property type="project" value="UniProtKB-EC"/>
</dbReference>
<evidence type="ECO:0000256" key="2">
    <source>
        <dbReference type="ARBA" id="ARBA00001933"/>
    </source>
</evidence>
<evidence type="ECO:0000256" key="9">
    <source>
        <dbReference type="ARBA" id="ARBA00022898"/>
    </source>
</evidence>
<proteinExistence type="inferred from homology"/>
<dbReference type="EC" id="2.6.1.22" evidence="5"/>
<name>A0A372LR92_9BACI</name>
<dbReference type="RefSeq" id="WP_117325876.1">
    <property type="nucleotide sequence ID" value="NZ_QVTE01000016.1"/>
</dbReference>
<evidence type="ECO:0000313" key="17">
    <source>
        <dbReference type="EMBL" id="RFU70292.1"/>
    </source>
</evidence>
<dbReference type="Gene3D" id="3.90.1150.10">
    <property type="entry name" value="Aspartate Aminotransferase, domain 1"/>
    <property type="match status" value="1"/>
</dbReference>
<dbReference type="PROSITE" id="PS00600">
    <property type="entry name" value="AA_TRANSFER_CLASS_3"/>
    <property type="match status" value="1"/>
</dbReference>
<dbReference type="PANTHER" id="PTHR11986">
    <property type="entry name" value="AMINOTRANSFERASE CLASS III"/>
    <property type="match status" value="1"/>
</dbReference>
<dbReference type="GO" id="GO:0047298">
    <property type="term" value="F:(S)-3-amino-2-methylpropionate transaminase activity"/>
    <property type="evidence" value="ECO:0007669"/>
    <property type="project" value="UniProtKB-EC"/>
</dbReference>
<sequence length="439" mass="47905">MGDIKLKTSIPGPRSTELLKQREEAIARGISTALPIVTKKASGALLTDIDDNCFIDMAAGIGSLNVGHSPEKVVGAIREQLNNFINPIFNVTMHEPYIRLAQTLNNLIPGDFPKKTVLFNSGAEAVENAVKIARRYTGRRAIISFERGFHGRSLLAMTLTSKVKGIKSGFGPLATDVYRLPYPYYYRDQRTDKELLENFQTLFQYSVDPNDVAAVILEPVQGDGGIIAPSVEFVQGVKEICSNYGILLIADEVQTGFGRTGKWFGMEHFHIYPDITVISKSIAAGIPLSAVTGRSEIVNYPEVTELGGTLGGNPLGCVAALKVIEMIENEKLLERANFIGEQIKSQLNFPSKFLGDVRGLGAMVGMEFVKDKKKKEPNGSFAARVSRGCHERGVITFTAGAHGNVIRLLPPLVITNNQLMEALDVIVDVIQLTEKSDVN</sequence>
<dbReference type="InterPro" id="IPR004632">
    <property type="entry name" value="4NH2But_aminotransferase_bac"/>
</dbReference>
<keyword evidence="7 17" id="KW-0032">Aminotransferase</keyword>
<dbReference type="GO" id="GO:0009448">
    <property type="term" value="P:gamma-aminobutyric acid metabolic process"/>
    <property type="evidence" value="ECO:0007669"/>
    <property type="project" value="InterPro"/>
</dbReference>
<dbReference type="CDD" id="cd00610">
    <property type="entry name" value="OAT_like"/>
    <property type="match status" value="1"/>
</dbReference>
<evidence type="ECO:0000256" key="12">
    <source>
        <dbReference type="ARBA" id="ARBA00030857"/>
    </source>
</evidence>
<evidence type="ECO:0000256" key="1">
    <source>
        <dbReference type="ARBA" id="ARBA00001750"/>
    </source>
</evidence>
<gene>
    <name evidence="17" type="primary">gabT</name>
    <name evidence="17" type="ORF">D0469_06750</name>
</gene>
<dbReference type="PIRSF" id="PIRSF000521">
    <property type="entry name" value="Transaminase_4ab_Lys_Orn"/>
    <property type="match status" value="1"/>
</dbReference>
<dbReference type="InterPro" id="IPR015421">
    <property type="entry name" value="PyrdxlP-dep_Trfase_major"/>
</dbReference>
<dbReference type="SUPFAM" id="SSF53383">
    <property type="entry name" value="PLP-dependent transferases"/>
    <property type="match status" value="1"/>
</dbReference>